<evidence type="ECO:0000256" key="5">
    <source>
        <dbReference type="SAM" id="MobiDB-lite"/>
    </source>
</evidence>
<dbReference type="Gene3D" id="3.40.50.1820">
    <property type="entry name" value="alpha/beta hydrolase"/>
    <property type="match status" value="1"/>
</dbReference>
<dbReference type="Gene3D" id="3.40.50.980">
    <property type="match status" value="2"/>
</dbReference>
<dbReference type="FunFam" id="1.10.1200.10:FF:000016">
    <property type="entry name" value="Non-ribosomal peptide synthase"/>
    <property type="match status" value="1"/>
</dbReference>
<dbReference type="InterPro" id="IPR023213">
    <property type="entry name" value="CAT-like_dom_sf"/>
</dbReference>
<feature type="region of interest" description="Disordered" evidence="5">
    <location>
        <begin position="23"/>
        <end position="44"/>
    </location>
</feature>
<dbReference type="PROSITE" id="PS00012">
    <property type="entry name" value="PHOSPHOPANTETHEINE"/>
    <property type="match status" value="1"/>
</dbReference>
<dbReference type="InterPro" id="IPR036736">
    <property type="entry name" value="ACP-like_sf"/>
</dbReference>
<evidence type="ECO:0000313" key="8">
    <source>
        <dbReference type="Proteomes" id="UP000644020"/>
    </source>
</evidence>
<dbReference type="NCBIfam" id="TIGR01733">
    <property type="entry name" value="AA-adenyl-dom"/>
    <property type="match status" value="1"/>
</dbReference>
<protein>
    <recommendedName>
        <fullName evidence="6">Carrier domain-containing protein</fullName>
    </recommendedName>
</protein>
<dbReference type="Pfam" id="PF00501">
    <property type="entry name" value="AMP-binding"/>
    <property type="match status" value="1"/>
</dbReference>
<dbReference type="Gene3D" id="3.30.300.30">
    <property type="match status" value="1"/>
</dbReference>
<dbReference type="InterPro" id="IPR009081">
    <property type="entry name" value="PP-bd_ACP"/>
</dbReference>
<dbReference type="GO" id="GO:0043041">
    <property type="term" value="P:amino acid activation for nonribosomal peptide biosynthetic process"/>
    <property type="evidence" value="ECO:0007669"/>
    <property type="project" value="TreeGrafter"/>
</dbReference>
<dbReference type="Pfam" id="PF00550">
    <property type="entry name" value="PP-binding"/>
    <property type="match status" value="1"/>
</dbReference>
<name>A0A918W7Z9_9ACTN</name>
<dbReference type="RefSeq" id="WP_189976067.1">
    <property type="nucleotide sequence ID" value="NZ_BMUL01000004.1"/>
</dbReference>
<evidence type="ECO:0000259" key="6">
    <source>
        <dbReference type="PROSITE" id="PS50075"/>
    </source>
</evidence>
<dbReference type="CDD" id="cd19531">
    <property type="entry name" value="LCL_NRPS-like"/>
    <property type="match status" value="1"/>
</dbReference>
<dbReference type="InterPro" id="IPR029058">
    <property type="entry name" value="AB_hydrolase_fold"/>
</dbReference>
<accession>A0A918W7Z9</accession>
<dbReference type="GO" id="GO:0072330">
    <property type="term" value="P:monocarboxylic acid biosynthetic process"/>
    <property type="evidence" value="ECO:0007669"/>
    <property type="project" value="UniProtKB-ARBA"/>
</dbReference>
<dbReference type="InterPro" id="IPR045851">
    <property type="entry name" value="AMP-bd_C_sf"/>
</dbReference>
<reference evidence="7" key="1">
    <citation type="journal article" date="2014" name="Int. J. Syst. Evol. Microbiol.">
        <title>Complete genome sequence of Corynebacterium casei LMG S-19264T (=DSM 44701T), isolated from a smear-ripened cheese.</title>
        <authorList>
            <consortium name="US DOE Joint Genome Institute (JGI-PGF)"/>
            <person name="Walter F."/>
            <person name="Albersmeier A."/>
            <person name="Kalinowski J."/>
            <person name="Ruckert C."/>
        </authorList>
    </citation>
    <scope>NUCLEOTIDE SEQUENCE</scope>
    <source>
        <strain evidence="7">JCM 4518</strain>
    </source>
</reference>
<reference evidence="7" key="2">
    <citation type="submission" date="2020-09" db="EMBL/GenBank/DDBJ databases">
        <authorList>
            <person name="Sun Q."/>
            <person name="Ohkuma M."/>
        </authorList>
    </citation>
    <scope>NUCLEOTIDE SEQUENCE</scope>
    <source>
        <strain evidence="7">JCM 4518</strain>
    </source>
</reference>
<evidence type="ECO:0000256" key="4">
    <source>
        <dbReference type="ARBA" id="ARBA00022553"/>
    </source>
</evidence>
<comment type="cofactor">
    <cofactor evidence="1">
        <name>pantetheine 4'-phosphate</name>
        <dbReference type="ChEBI" id="CHEBI:47942"/>
    </cofactor>
</comment>
<dbReference type="EMBL" id="BMUL01000004">
    <property type="protein sequence ID" value="GHA75787.1"/>
    <property type="molecule type" value="Genomic_DNA"/>
</dbReference>
<dbReference type="FunFam" id="3.40.50.980:FF:000002">
    <property type="entry name" value="Enterobactin synthetase component F"/>
    <property type="match status" value="1"/>
</dbReference>
<dbReference type="GO" id="GO:0009366">
    <property type="term" value="C:enterobactin synthetase complex"/>
    <property type="evidence" value="ECO:0007669"/>
    <property type="project" value="TreeGrafter"/>
</dbReference>
<organism evidence="7 8">
    <name type="scientific">Streptomyces termitum</name>
    <dbReference type="NCBI Taxonomy" id="67368"/>
    <lineage>
        <taxon>Bacteria</taxon>
        <taxon>Bacillati</taxon>
        <taxon>Actinomycetota</taxon>
        <taxon>Actinomycetes</taxon>
        <taxon>Kitasatosporales</taxon>
        <taxon>Streptomycetaceae</taxon>
        <taxon>Streptomyces</taxon>
    </lineage>
</organism>
<dbReference type="CDD" id="cd17646">
    <property type="entry name" value="A_NRPS_AB3403-like"/>
    <property type="match status" value="1"/>
</dbReference>
<dbReference type="InterPro" id="IPR020806">
    <property type="entry name" value="PKS_PP-bd"/>
</dbReference>
<dbReference type="FunFam" id="3.40.50.980:FF:000001">
    <property type="entry name" value="Non-ribosomal peptide synthetase"/>
    <property type="match status" value="1"/>
</dbReference>
<dbReference type="GO" id="GO:0031177">
    <property type="term" value="F:phosphopantetheine binding"/>
    <property type="evidence" value="ECO:0007669"/>
    <property type="project" value="InterPro"/>
</dbReference>
<dbReference type="InterPro" id="IPR010071">
    <property type="entry name" value="AA_adenyl_dom"/>
</dbReference>
<keyword evidence="3" id="KW-0596">Phosphopantetheine</keyword>
<dbReference type="GO" id="GO:0008610">
    <property type="term" value="P:lipid biosynthetic process"/>
    <property type="evidence" value="ECO:0007669"/>
    <property type="project" value="UniProtKB-ARBA"/>
</dbReference>
<dbReference type="InterPro" id="IPR000873">
    <property type="entry name" value="AMP-dep_synth/lig_dom"/>
</dbReference>
<proteinExistence type="inferred from homology"/>
<dbReference type="PANTHER" id="PTHR45527">
    <property type="entry name" value="NONRIBOSOMAL PEPTIDE SYNTHETASE"/>
    <property type="match status" value="1"/>
</dbReference>
<gene>
    <name evidence="7" type="ORF">GCM10010305_18160</name>
</gene>
<comment type="similarity">
    <text evidence="2">Belongs to the ATP-dependent AMP-binding enzyme family.</text>
</comment>
<dbReference type="GO" id="GO:0009239">
    <property type="term" value="P:enterobactin biosynthetic process"/>
    <property type="evidence" value="ECO:0007669"/>
    <property type="project" value="TreeGrafter"/>
</dbReference>
<dbReference type="GO" id="GO:0047527">
    <property type="term" value="F:2,3-dihydroxybenzoate-serine ligase activity"/>
    <property type="evidence" value="ECO:0007669"/>
    <property type="project" value="TreeGrafter"/>
</dbReference>
<keyword evidence="8" id="KW-1185">Reference proteome</keyword>
<evidence type="ECO:0000313" key="7">
    <source>
        <dbReference type="EMBL" id="GHA75787.1"/>
    </source>
</evidence>
<feature type="region of interest" description="Disordered" evidence="5">
    <location>
        <begin position="958"/>
        <end position="999"/>
    </location>
</feature>
<dbReference type="Gene3D" id="3.30.559.10">
    <property type="entry name" value="Chloramphenicol acetyltransferase-like domain"/>
    <property type="match status" value="1"/>
</dbReference>
<dbReference type="SMART" id="SM00823">
    <property type="entry name" value="PKS_PP"/>
    <property type="match status" value="1"/>
</dbReference>
<dbReference type="FunFam" id="2.30.38.10:FF:000001">
    <property type="entry name" value="Non-ribosomal peptide synthetase PvdI"/>
    <property type="match status" value="1"/>
</dbReference>
<dbReference type="SUPFAM" id="SSF47336">
    <property type="entry name" value="ACP-like"/>
    <property type="match status" value="1"/>
</dbReference>
<dbReference type="SUPFAM" id="SSF56801">
    <property type="entry name" value="Acetyl-CoA synthetase-like"/>
    <property type="match status" value="1"/>
</dbReference>
<dbReference type="GO" id="GO:0005829">
    <property type="term" value="C:cytosol"/>
    <property type="evidence" value="ECO:0007669"/>
    <property type="project" value="TreeGrafter"/>
</dbReference>
<feature type="compositionally biased region" description="Gly residues" evidence="5">
    <location>
        <begin position="962"/>
        <end position="983"/>
    </location>
</feature>
<comment type="caution">
    <text evidence="7">The sequence shown here is derived from an EMBL/GenBank/DDBJ whole genome shotgun (WGS) entry which is preliminary data.</text>
</comment>
<evidence type="ECO:0000256" key="3">
    <source>
        <dbReference type="ARBA" id="ARBA00022450"/>
    </source>
</evidence>
<keyword evidence="4" id="KW-0597">Phosphoprotein</keyword>
<dbReference type="AlphaFoldDB" id="A0A918W7Z9"/>
<dbReference type="Gene3D" id="3.30.559.30">
    <property type="entry name" value="Nonribosomal peptide synthetase, condensation domain"/>
    <property type="match status" value="1"/>
</dbReference>
<dbReference type="InterPro" id="IPR001242">
    <property type="entry name" value="Condensation_dom"/>
</dbReference>
<dbReference type="Pfam" id="PF00668">
    <property type="entry name" value="Condensation"/>
    <property type="match status" value="1"/>
</dbReference>
<dbReference type="PROSITE" id="PS00455">
    <property type="entry name" value="AMP_BINDING"/>
    <property type="match status" value="1"/>
</dbReference>
<evidence type="ECO:0000256" key="2">
    <source>
        <dbReference type="ARBA" id="ARBA00006432"/>
    </source>
</evidence>
<sequence>MSSEFLSPQRAALLAQLRRGRGLGSAPGGITPRPDPDAPAVPSSGQRRLWFFDQLQPGSAAYTVACGVWLRGPLDRPALEEALTRVTERHEVLRSVLRADGEGGVRTVVLPAAPVPVRVVEAPDAAGEELVRRAGRVAAEPFDLAAGPLLRCTLLRGADGPRLLVLAMHHAVSDGWSLQVLIRELVELYGARAEGREPRLPDLPVQYADYARWQSAWLSSPAAAAQLEHWRARLDGAVLADLATDRPRPARSDFSGAHVRFAVEPAAGARLRALADRLRTTPFTVAMAAFTAVLARFTGQDDLVVGTPVAGRGRAETAALAGFFVNTLPVRVDLSGDPSLEELAGRLHGEVLDARAHADVPFDHLVEELRPQRDAGGRSPLVRYLFQSDESPWEPVAVGGLEMLPVRLDTGTAKFDLAVDLAPRADGGFDGLVEYSTELFDPAAVERIATALRLVLEGAGAEADPGRAATALSGLPVMTGADRAELLERWSGVRVPAVPTDTATVHGHIEAQADRTPLATAVQFGGERLSYAELDARANRLARELRARGAGPGELVGVALPRGLDLMVALLAVLKSGAAFLPLDAGYPPARIAMMLEDAGARIVVTDREAVPAGLTEAAGAAGAGVLCVRRDAEAVAARPATRPRVGTGARDLAYVIFTSGSTGRPKGAMNEHGAVVNRLLWMHRAFGLAEGEGVLQKTPVGFDVSVWELFWPLMVGGRCVLARPGGHQDPEYLCEVIASAEVTTVHFVPSMLAAFTTASRLPSVRGTLRRIVCSGEELPAALVTECAGLLPETGVFNLYGPTEAAVDVTWYPCAEGYGTRVPIGRPIDGAHVYVADRAGRPVPVGVAGELLLGGPAVGRGYWRRPGLTAERFVPDPFGAPGARLYRTGDLCRWRADGTLQYLGRIDHQVKLRGMRIEPGEIEEALRTHPGVDSAVVSVRTGGSGTPVLVAHVRPARETGAGEAGAGKAGAGEAGAGEAGAGEAGPADAGAGETGAGEAGPADAGAWAAVLRAHLRELLPAHMVPTAFVAVAEWPLGPNGKLDRRRLPDPGPAASGTGGVAPATPVESELCALWAQVLGVPSVGATDDFFDLGGHSLLATQLLARMRARYGVELPLGRLFAAPTVRATAAALAEAGRRPAAAPALRRVDRSAYRVPAPSTAE</sequence>
<dbReference type="FunFam" id="3.40.50.12780:FF:000012">
    <property type="entry name" value="Non-ribosomal peptide synthetase"/>
    <property type="match status" value="1"/>
</dbReference>
<dbReference type="PANTHER" id="PTHR45527:SF1">
    <property type="entry name" value="FATTY ACID SYNTHASE"/>
    <property type="match status" value="1"/>
</dbReference>
<dbReference type="InterPro" id="IPR020845">
    <property type="entry name" value="AMP-binding_CS"/>
</dbReference>
<feature type="region of interest" description="Disordered" evidence="5">
    <location>
        <begin position="1039"/>
        <end position="1061"/>
    </location>
</feature>
<dbReference type="Gene3D" id="2.30.38.10">
    <property type="entry name" value="Luciferase, Domain 3"/>
    <property type="match status" value="1"/>
</dbReference>
<dbReference type="Proteomes" id="UP000644020">
    <property type="component" value="Unassembled WGS sequence"/>
</dbReference>
<feature type="domain" description="Carrier" evidence="6">
    <location>
        <begin position="1061"/>
        <end position="1136"/>
    </location>
</feature>
<dbReference type="PROSITE" id="PS50075">
    <property type="entry name" value="CARRIER"/>
    <property type="match status" value="1"/>
</dbReference>
<dbReference type="SUPFAM" id="SSF52777">
    <property type="entry name" value="CoA-dependent acyltransferases"/>
    <property type="match status" value="2"/>
</dbReference>
<dbReference type="InterPro" id="IPR006162">
    <property type="entry name" value="Ppantetheine_attach_site"/>
</dbReference>
<evidence type="ECO:0000256" key="1">
    <source>
        <dbReference type="ARBA" id="ARBA00001957"/>
    </source>
</evidence>